<evidence type="ECO:0000256" key="1">
    <source>
        <dbReference type="SAM" id="MobiDB-lite"/>
    </source>
</evidence>
<feature type="region of interest" description="Disordered" evidence="1">
    <location>
        <begin position="77"/>
        <end position="137"/>
    </location>
</feature>
<dbReference type="OrthoDB" id="7774105at2"/>
<keyword evidence="3" id="KW-1185">Reference proteome</keyword>
<dbReference type="Proteomes" id="UP000199125">
    <property type="component" value="Unassembled WGS sequence"/>
</dbReference>
<feature type="region of interest" description="Disordered" evidence="1">
    <location>
        <begin position="30"/>
        <end position="49"/>
    </location>
</feature>
<evidence type="ECO:0000313" key="3">
    <source>
        <dbReference type="Proteomes" id="UP000199125"/>
    </source>
</evidence>
<feature type="compositionally biased region" description="Pro residues" evidence="1">
    <location>
        <begin position="38"/>
        <end position="47"/>
    </location>
</feature>
<organism evidence="2 3">
    <name type="scientific">Paracoccus alkenifer</name>
    <dbReference type="NCBI Taxonomy" id="65735"/>
    <lineage>
        <taxon>Bacteria</taxon>
        <taxon>Pseudomonadati</taxon>
        <taxon>Pseudomonadota</taxon>
        <taxon>Alphaproteobacteria</taxon>
        <taxon>Rhodobacterales</taxon>
        <taxon>Paracoccaceae</taxon>
        <taxon>Paracoccus</taxon>
    </lineage>
</organism>
<feature type="compositionally biased region" description="Basic and acidic residues" evidence="1">
    <location>
        <begin position="92"/>
        <end position="105"/>
    </location>
</feature>
<sequence length="253" mass="26622">MTSRLSDPLDLLRRIPTPEPDPARMQATIAAAQARLADPPPAPPPAPRRLGWRLWLAPAAGALAALAAVTLLMPQPDEPQLAGGAPSAEGRSPAREAVEAPDRLAEAPQVRDGASDPAGPPGRVLGTRPPQPASPADHGLLAVAQRHDFEGFQLIVREGGDGVSLSFQRDGAEQAFDRRSLDPGVEFALLDAFLLAPPGGPELLLLQSRLGDATNWDVFMVRPDGIRLSAELSRRVHDAPDRAAAAGRLAAPE</sequence>
<accession>A0A1H6NP56</accession>
<proteinExistence type="predicted"/>
<protein>
    <submittedName>
        <fullName evidence="2">Uncharacterized protein</fullName>
    </submittedName>
</protein>
<dbReference type="RefSeq" id="WP_090849041.1">
    <property type="nucleotide sequence ID" value="NZ_FNXG01000009.1"/>
</dbReference>
<evidence type="ECO:0000313" key="2">
    <source>
        <dbReference type="EMBL" id="SEI12375.1"/>
    </source>
</evidence>
<feature type="region of interest" description="Disordered" evidence="1">
    <location>
        <begin position="1"/>
        <end position="23"/>
    </location>
</feature>
<name>A0A1H6NP56_9RHOB</name>
<dbReference type="EMBL" id="FNXG01000009">
    <property type="protein sequence ID" value="SEI12375.1"/>
    <property type="molecule type" value="Genomic_DNA"/>
</dbReference>
<dbReference type="STRING" id="65735.SAMN04488075_3094"/>
<reference evidence="3" key="1">
    <citation type="submission" date="2016-10" db="EMBL/GenBank/DDBJ databases">
        <authorList>
            <person name="Varghese N."/>
            <person name="Submissions S."/>
        </authorList>
    </citation>
    <scope>NUCLEOTIDE SEQUENCE [LARGE SCALE GENOMIC DNA]</scope>
    <source>
        <strain evidence="3">DSM 11593</strain>
    </source>
</reference>
<dbReference type="AlphaFoldDB" id="A0A1H6NP56"/>
<gene>
    <name evidence="2" type="ORF">SAMN04488075_3094</name>
</gene>